<evidence type="ECO:0000259" key="1">
    <source>
        <dbReference type="SMART" id="SM00824"/>
    </source>
</evidence>
<evidence type="ECO:0000313" key="3">
    <source>
        <dbReference type="Proteomes" id="UP000254573"/>
    </source>
</evidence>
<sequence>MDIRRVGNPDGFPVVALHGIQGTSDAWTPLATALGDTFLFILPNMPGRGRAGYPASPDECRADAFARRASEVIEREVGDRPFALAGWSMGVSVIFELLTRLAGGAARHAPPMATVLMSGTAQLDEVAWFGASDEAALLDEIRQRERRLGLTQAAHPEVVAWTWRALRPVSHLANLVHVTMPTLIVHGSDDEDCPVAHARRMQAGMRHATLQVIPGARHSLLTQNTQQVGAAMRAFLSAHGATPRPAIQHEENS</sequence>
<dbReference type="SUPFAM" id="SSF53474">
    <property type="entry name" value="alpha/beta-Hydrolases"/>
    <property type="match status" value="1"/>
</dbReference>
<organism evidence="2 3">
    <name type="scientific">Pandoraea pnomenusa</name>
    <dbReference type="NCBI Taxonomy" id="93220"/>
    <lineage>
        <taxon>Bacteria</taxon>
        <taxon>Pseudomonadati</taxon>
        <taxon>Pseudomonadota</taxon>
        <taxon>Betaproteobacteria</taxon>
        <taxon>Burkholderiales</taxon>
        <taxon>Burkholderiaceae</taxon>
        <taxon>Pandoraea</taxon>
    </lineage>
</organism>
<keyword evidence="2" id="KW-0575">Peroxidase</keyword>
<accession>A0A378YJ43</accession>
<dbReference type="GO" id="GO:0016691">
    <property type="term" value="F:chloride peroxidase activity"/>
    <property type="evidence" value="ECO:0007669"/>
    <property type="project" value="UniProtKB-EC"/>
</dbReference>
<dbReference type="InterPro" id="IPR029058">
    <property type="entry name" value="AB_hydrolase_fold"/>
</dbReference>
<dbReference type="InterPro" id="IPR050266">
    <property type="entry name" value="AB_hydrolase_sf"/>
</dbReference>
<dbReference type="Proteomes" id="UP000254573">
    <property type="component" value="Unassembled WGS sequence"/>
</dbReference>
<dbReference type="GO" id="GO:0016020">
    <property type="term" value="C:membrane"/>
    <property type="evidence" value="ECO:0007669"/>
    <property type="project" value="TreeGrafter"/>
</dbReference>
<dbReference type="AlphaFoldDB" id="A0A378YJ43"/>
<dbReference type="InterPro" id="IPR020802">
    <property type="entry name" value="TesA-like"/>
</dbReference>
<dbReference type="STRING" id="93220.A6P55_05415"/>
<dbReference type="PANTHER" id="PTHR43798:SF33">
    <property type="entry name" value="HYDROLASE, PUTATIVE (AFU_ORTHOLOGUE AFUA_2G14860)-RELATED"/>
    <property type="match status" value="1"/>
</dbReference>
<dbReference type="PANTHER" id="PTHR43798">
    <property type="entry name" value="MONOACYLGLYCEROL LIPASE"/>
    <property type="match status" value="1"/>
</dbReference>
<dbReference type="SMART" id="SM00824">
    <property type="entry name" value="PKS_TE"/>
    <property type="match status" value="1"/>
</dbReference>
<feature type="domain" description="Thioesterase TesA-like" evidence="1">
    <location>
        <begin position="15"/>
        <end position="236"/>
    </location>
</feature>
<dbReference type="EMBL" id="UGSG01000001">
    <property type="protein sequence ID" value="SUA76848.1"/>
    <property type="molecule type" value="Genomic_DNA"/>
</dbReference>
<dbReference type="OrthoDB" id="8960868at2"/>
<proteinExistence type="predicted"/>
<dbReference type="RefSeq" id="WP_025250423.1">
    <property type="nucleotide sequence ID" value="NZ_CP007506.3"/>
</dbReference>
<reference evidence="2 3" key="1">
    <citation type="submission" date="2018-06" db="EMBL/GenBank/DDBJ databases">
        <authorList>
            <consortium name="Pathogen Informatics"/>
            <person name="Doyle S."/>
        </authorList>
    </citation>
    <scope>NUCLEOTIDE SEQUENCE [LARGE SCALE GENOMIC DNA]</scope>
    <source>
        <strain evidence="2 3">NCTC13160</strain>
    </source>
</reference>
<gene>
    <name evidence="2" type="primary">cpo_1</name>
    <name evidence="2" type="ORF">NCTC13160_01624</name>
</gene>
<dbReference type="InterPro" id="IPR000073">
    <property type="entry name" value="AB_hydrolase_1"/>
</dbReference>
<evidence type="ECO:0000313" key="2">
    <source>
        <dbReference type="EMBL" id="SUA76848.1"/>
    </source>
</evidence>
<dbReference type="EC" id="1.11.1.10" evidence="2"/>
<keyword evidence="2" id="KW-0560">Oxidoreductase</keyword>
<name>A0A378YJ43_9BURK</name>
<dbReference type="Gene3D" id="3.40.50.1820">
    <property type="entry name" value="alpha/beta hydrolase"/>
    <property type="match status" value="1"/>
</dbReference>
<protein>
    <submittedName>
        <fullName evidence="2">Non-heme chloroperoxidase</fullName>
        <ecNumber evidence="2">1.11.1.10</ecNumber>
    </submittedName>
</protein>
<dbReference type="Pfam" id="PF12697">
    <property type="entry name" value="Abhydrolase_6"/>
    <property type="match status" value="1"/>
</dbReference>